<dbReference type="Gene3D" id="3.20.110.10">
    <property type="entry name" value="Glycoside hydrolase 38, N terminal domain"/>
    <property type="match status" value="1"/>
</dbReference>
<dbReference type="InterPro" id="IPR011330">
    <property type="entry name" value="Glyco_hydro/deAcase_b/a-brl"/>
</dbReference>
<dbReference type="OMA" id="HYNINAC"/>
<dbReference type="PANTHER" id="PTHR11607">
    <property type="entry name" value="ALPHA-MANNOSIDASE"/>
    <property type="match status" value="1"/>
</dbReference>
<dbReference type="PANTHER" id="PTHR11607:SF3">
    <property type="entry name" value="LYSOSOMAL ALPHA-MANNOSIDASE"/>
    <property type="match status" value="1"/>
</dbReference>
<proteinExistence type="predicted"/>
<evidence type="ECO:0000313" key="2">
    <source>
        <dbReference type="EnsemblMetazoa" id="RPRC000924-PA"/>
    </source>
</evidence>
<organism evidence="2 3">
    <name type="scientific">Rhodnius prolixus</name>
    <name type="common">Triatomid bug</name>
    <dbReference type="NCBI Taxonomy" id="13249"/>
    <lineage>
        <taxon>Eukaryota</taxon>
        <taxon>Metazoa</taxon>
        <taxon>Ecdysozoa</taxon>
        <taxon>Arthropoda</taxon>
        <taxon>Hexapoda</taxon>
        <taxon>Insecta</taxon>
        <taxon>Pterygota</taxon>
        <taxon>Neoptera</taxon>
        <taxon>Paraneoptera</taxon>
        <taxon>Hemiptera</taxon>
        <taxon>Heteroptera</taxon>
        <taxon>Panheteroptera</taxon>
        <taxon>Cimicomorpha</taxon>
        <taxon>Reduviidae</taxon>
        <taxon>Triatominae</taxon>
        <taxon>Rhodnius</taxon>
    </lineage>
</organism>
<dbReference type="EMBL" id="ACPB03019750">
    <property type="status" value="NOT_ANNOTATED_CDS"/>
    <property type="molecule type" value="Genomic_DNA"/>
</dbReference>
<dbReference type="HOGENOM" id="CLU_797685_0_0_1"/>
<dbReference type="GO" id="GO:0005764">
    <property type="term" value="C:lysosome"/>
    <property type="evidence" value="ECO:0007669"/>
    <property type="project" value="TreeGrafter"/>
</dbReference>
<dbReference type="InterPro" id="IPR000602">
    <property type="entry name" value="Glyco_hydro_38_N"/>
</dbReference>
<reference evidence="2" key="1">
    <citation type="submission" date="2015-05" db="UniProtKB">
        <authorList>
            <consortium name="EnsemblMetazoa"/>
        </authorList>
    </citation>
    <scope>IDENTIFICATION</scope>
</reference>
<evidence type="ECO:0000313" key="3">
    <source>
        <dbReference type="Proteomes" id="UP000015103"/>
    </source>
</evidence>
<keyword evidence="3" id="KW-1185">Reference proteome</keyword>
<dbReference type="EMBL" id="ACPB03019749">
    <property type="status" value="NOT_ANNOTATED_CDS"/>
    <property type="molecule type" value="Genomic_DNA"/>
</dbReference>
<feature type="domain" description="Glycoside hydrolase family 38 N-terminal" evidence="1">
    <location>
        <begin position="85"/>
        <end position="294"/>
    </location>
</feature>
<dbReference type="EnsemblMetazoa" id="RPRC000924-RA">
    <property type="protein sequence ID" value="RPRC000924-PA"/>
    <property type="gene ID" value="RPRC000924"/>
</dbReference>
<dbReference type="InParanoid" id="T1HA70"/>
<evidence type="ECO:0000259" key="1">
    <source>
        <dbReference type="Pfam" id="PF01074"/>
    </source>
</evidence>
<dbReference type="AlphaFoldDB" id="T1HA70"/>
<dbReference type="SUPFAM" id="SSF88713">
    <property type="entry name" value="Glycoside hydrolase/deacetylase"/>
    <property type="match status" value="1"/>
</dbReference>
<accession>T1HA70</accession>
<dbReference type="Proteomes" id="UP000015103">
    <property type="component" value="Unassembled WGS sequence"/>
</dbReference>
<dbReference type="eggNOG" id="KOG1959">
    <property type="taxonomic scope" value="Eukaryota"/>
</dbReference>
<dbReference type="InterPro" id="IPR027291">
    <property type="entry name" value="Glyco_hydro_38_N_sf"/>
</dbReference>
<dbReference type="VEuPathDB" id="VectorBase:RPRC000924"/>
<dbReference type="GO" id="GO:0004559">
    <property type="term" value="F:alpha-mannosidase activity"/>
    <property type="evidence" value="ECO:0007669"/>
    <property type="project" value="InterPro"/>
</dbReference>
<dbReference type="EMBL" id="ACPB03019751">
    <property type="status" value="NOT_ANNOTATED_CDS"/>
    <property type="molecule type" value="Genomic_DNA"/>
</dbReference>
<name>T1HA70_RHOPR</name>
<dbReference type="GO" id="GO:0006013">
    <property type="term" value="P:mannose metabolic process"/>
    <property type="evidence" value="ECO:0007669"/>
    <property type="project" value="InterPro"/>
</dbReference>
<dbReference type="InterPro" id="IPR050843">
    <property type="entry name" value="Glycosyl_Hydrlase_38"/>
</dbReference>
<dbReference type="Pfam" id="PF01074">
    <property type="entry name" value="Glyco_hydro_38N"/>
    <property type="match status" value="1"/>
</dbReference>
<protein>
    <submittedName>
        <fullName evidence="2">Glyco_hydro_38N domain-containing protein</fullName>
    </submittedName>
</protein>
<dbReference type="STRING" id="13249.T1HA70"/>
<sequence>MNIAVIAEAQKLVMLNGLNALSFRTVQYRFQNFRQINIENTIRSGPPLDPIVLKEAIEVNSRNNLGRRTKSMPEGCHQVKPDKLNIHLIPHTHDDAGWLKTVDQYYYGGHQRHAPFGVQYIIDSVLAELEVNETRRFTYVESAFLWRWWNDRGEYHREKLRKLVKQGRLQITHGGWVMSDEATTHYTALIHQMSFGLKFIQETFGDCSFPNVAWQVDPFGHSSEVGLQFADMGYDAVFFGRIDRDDYNRRLDDRTLEMVWRPDPEIGPDGDLFTSILYNLYMPPDGFCFDVFCNDEPIMDNPNMHGNNVKRRVYLYTGFNSINFSPRKLSMKISGFTSKILALQPQDF</sequence>